<dbReference type="Proteomes" id="UP000198775">
    <property type="component" value="Unassembled WGS sequence"/>
</dbReference>
<dbReference type="AlphaFoldDB" id="A0A1H8RCD5"/>
<sequence length="146" mass="15354">MTSRTAFLAVAGCLLLAGCGGVIGDDPRETESASDEYQTALTVDAPTISPGETGTLTIEMRHTTGLTVDRIRAENVSIDHGDVAHSRPPSVTWLSLPPSWGWESTNVTTELPVVATENASRGAYNVTIHAGVDGEGRNYTAVVTVD</sequence>
<evidence type="ECO:0008006" key="3">
    <source>
        <dbReference type="Google" id="ProtNLM"/>
    </source>
</evidence>
<dbReference type="PROSITE" id="PS51257">
    <property type="entry name" value="PROKAR_LIPOPROTEIN"/>
    <property type="match status" value="1"/>
</dbReference>
<name>A0A1H8RCD5_9EURY</name>
<accession>A0A1H8RCD5</accession>
<proteinExistence type="predicted"/>
<evidence type="ECO:0000313" key="1">
    <source>
        <dbReference type="EMBL" id="SEO64061.1"/>
    </source>
</evidence>
<dbReference type="EMBL" id="FOCX01000016">
    <property type="protein sequence ID" value="SEO64061.1"/>
    <property type="molecule type" value="Genomic_DNA"/>
</dbReference>
<protein>
    <recommendedName>
        <fullName evidence="3">NPCBM-associated, NEW3 domain of alpha-galactosidase</fullName>
    </recommendedName>
</protein>
<dbReference type="RefSeq" id="WP_139203549.1">
    <property type="nucleotide sequence ID" value="NZ_FOCX01000016.1"/>
</dbReference>
<evidence type="ECO:0000313" key="2">
    <source>
        <dbReference type="Proteomes" id="UP000198775"/>
    </source>
</evidence>
<reference evidence="2" key="1">
    <citation type="submission" date="2016-10" db="EMBL/GenBank/DDBJ databases">
        <authorList>
            <person name="Varghese N."/>
            <person name="Submissions S."/>
        </authorList>
    </citation>
    <scope>NUCLEOTIDE SEQUENCE [LARGE SCALE GENOMIC DNA]</scope>
    <source>
        <strain evidence="2">IBRC-M 10043</strain>
    </source>
</reference>
<organism evidence="1 2">
    <name type="scientific">Halorientalis persicus</name>
    <dbReference type="NCBI Taxonomy" id="1367881"/>
    <lineage>
        <taxon>Archaea</taxon>
        <taxon>Methanobacteriati</taxon>
        <taxon>Methanobacteriota</taxon>
        <taxon>Stenosarchaea group</taxon>
        <taxon>Halobacteria</taxon>
        <taxon>Halobacteriales</taxon>
        <taxon>Haloarculaceae</taxon>
        <taxon>Halorientalis</taxon>
    </lineage>
</organism>
<keyword evidence="2" id="KW-1185">Reference proteome</keyword>
<gene>
    <name evidence="1" type="ORF">SAMN05216388_101614</name>
</gene>
<dbReference type="OrthoDB" id="384070at2157"/>